<keyword evidence="7" id="KW-0408">Iron</keyword>
<dbReference type="Gene3D" id="3.40.50.300">
    <property type="entry name" value="P-loop containing nucleotide triphosphate hydrolases"/>
    <property type="match status" value="1"/>
</dbReference>
<keyword evidence="6 11" id="KW-0067">ATP-binding</keyword>
<evidence type="ECO:0000256" key="4">
    <source>
        <dbReference type="ARBA" id="ARBA00022496"/>
    </source>
</evidence>
<feature type="domain" description="ABC transporter" evidence="10">
    <location>
        <begin position="1"/>
        <end position="237"/>
    </location>
</feature>
<dbReference type="InterPro" id="IPR017871">
    <property type="entry name" value="ABC_transporter-like_CS"/>
</dbReference>
<accession>A0A1Y4QLB9</accession>
<dbReference type="InterPro" id="IPR003439">
    <property type="entry name" value="ABC_transporter-like_ATP-bd"/>
</dbReference>
<reference evidence="12" key="1">
    <citation type="submission" date="2017-04" db="EMBL/GenBank/DDBJ databases">
        <title>Function of individual gut microbiota members based on whole genome sequencing of pure cultures obtained from chicken caecum.</title>
        <authorList>
            <person name="Medvecky M."/>
            <person name="Cejkova D."/>
            <person name="Polansky O."/>
            <person name="Karasova D."/>
            <person name="Kubasova T."/>
            <person name="Cizek A."/>
            <person name="Rychlik I."/>
        </authorList>
    </citation>
    <scope>NUCLEOTIDE SEQUENCE [LARGE SCALE GENOMIC DNA]</scope>
    <source>
        <strain evidence="12">An149</strain>
    </source>
</reference>
<dbReference type="RefSeq" id="WP_087254498.1">
    <property type="nucleotide sequence ID" value="NZ_CAJFOD010000101.1"/>
</dbReference>
<dbReference type="SUPFAM" id="SSF52540">
    <property type="entry name" value="P-loop containing nucleoside triphosphate hydrolases"/>
    <property type="match status" value="1"/>
</dbReference>
<comment type="caution">
    <text evidence="11">The sequence shown here is derived from an EMBL/GenBank/DDBJ whole genome shotgun (WGS) entry which is preliminary data.</text>
</comment>
<dbReference type="GO" id="GO:0016887">
    <property type="term" value="F:ATP hydrolysis activity"/>
    <property type="evidence" value="ECO:0007669"/>
    <property type="project" value="InterPro"/>
</dbReference>
<keyword evidence="5" id="KW-0547">Nucleotide-binding</keyword>
<dbReference type="Pfam" id="PF00005">
    <property type="entry name" value="ABC_tran"/>
    <property type="match status" value="1"/>
</dbReference>
<dbReference type="InterPro" id="IPR003593">
    <property type="entry name" value="AAA+_ATPase"/>
</dbReference>
<keyword evidence="9" id="KW-0472">Membrane</keyword>
<proteinExistence type="predicted"/>
<dbReference type="PANTHER" id="PTHR42771">
    <property type="entry name" value="IRON(3+)-HYDROXAMATE IMPORT ATP-BINDING PROTEIN FHUC"/>
    <property type="match status" value="1"/>
</dbReference>
<evidence type="ECO:0000313" key="11">
    <source>
        <dbReference type="EMBL" id="OUQ06096.1"/>
    </source>
</evidence>
<dbReference type="PROSITE" id="PS50893">
    <property type="entry name" value="ABC_TRANSPORTER_2"/>
    <property type="match status" value="1"/>
</dbReference>
<evidence type="ECO:0000256" key="7">
    <source>
        <dbReference type="ARBA" id="ARBA00023004"/>
    </source>
</evidence>
<dbReference type="GO" id="GO:0005886">
    <property type="term" value="C:plasma membrane"/>
    <property type="evidence" value="ECO:0007669"/>
    <property type="project" value="UniProtKB-SubCell"/>
</dbReference>
<evidence type="ECO:0000256" key="9">
    <source>
        <dbReference type="ARBA" id="ARBA00023136"/>
    </source>
</evidence>
<organism evidence="11 12">
    <name type="scientific">Thomasclavelia spiroformis</name>
    <dbReference type="NCBI Taxonomy" id="29348"/>
    <lineage>
        <taxon>Bacteria</taxon>
        <taxon>Bacillati</taxon>
        <taxon>Bacillota</taxon>
        <taxon>Erysipelotrichia</taxon>
        <taxon>Erysipelotrichales</taxon>
        <taxon>Coprobacillaceae</taxon>
        <taxon>Thomasclavelia</taxon>
    </lineage>
</organism>
<sequence>MEVKNIKFGYQNKPLINDLSISFKKHKITSIIGPNGSGKSTLLMLLSRIYKASEGKIILDNKNIWDYRNKDFAKKVAVVHQKNNIQGDLDVKTIVGYGRLPYLNYHQSLSSDDYKIIEHVLQITKLKEYAHIPLINLSGGQQQRVWLAMALAQKTPILLLDEPTTYLDVKYQIEILNLIKKINVDYQMTIIMVHHDINQAINYSDEIIAMKGGRMLFQGKPNEVITSKSLKQLYDYDFNVIEYQNNKIVLNYQ</sequence>
<gene>
    <name evidence="11" type="ORF">B5E91_02105</name>
</gene>
<dbReference type="InterPro" id="IPR051535">
    <property type="entry name" value="Siderophore_ABC-ATPase"/>
</dbReference>
<evidence type="ECO:0000313" key="12">
    <source>
        <dbReference type="Proteomes" id="UP000196258"/>
    </source>
</evidence>
<dbReference type="SMART" id="SM00382">
    <property type="entry name" value="AAA"/>
    <property type="match status" value="1"/>
</dbReference>
<dbReference type="EMBL" id="NFLB01000002">
    <property type="protein sequence ID" value="OUQ06096.1"/>
    <property type="molecule type" value="Genomic_DNA"/>
</dbReference>
<dbReference type="CDD" id="cd03214">
    <property type="entry name" value="ABC_Iron-Siderophores_B12_Hemin"/>
    <property type="match status" value="1"/>
</dbReference>
<keyword evidence="2" id="KW-0813">Transport</keyword>
<protein>
    <submittedName>
        <fullName evidence="11">Iron ABC transporter ATP-binding protein</fullName>
    </submittedName>
</protein>
<evidence type="ECO:0000256" key="8">
    <source>
        <dbReference type="ARBA" id="ARBA00023065"/>
    </source>
</evidence>
<dbReference type="GO" id="GO:0005524">
    <property type="term" value="F:ATP binding"/>
    <property type="evidence" value="ECO:0007669"/>
    <property type="project" value="UniProtKB-KW"/>
</dbReference>
<evidence type="ECO:0000259" key="10">
    <source>
        <dbReference type="PROSITE" id="PS50893"/>
    </source>
</evidence>
<dbReference type="FunFam" id="3.40.50.300:FF:000134">
    <property type="entry name" value="Iron-enterobactin ABC transporter ATP-binding protein"/>
    <property type="match status" value="1"/>
</dbReference>
<name>A0A1Y4QLB9_9FIRM</name>
<keyword evidence="3" id="KW-1003">Cell membrane</keyword>
<keyword evidence="4" id="KW-0410">Iron transport</keyword>
<evidence type="ECO:0000256" key="1">
    <source>
        <dbReference type="ARBA" id="ARBA00004202"/>
    </source>
</evidence>
<dbReference type="PROSITE" id="PS00211">
    <property type="entry name" value="ABC_TRANSPORTER_1"/>
    <property type="match status" value="1"/>
</dbReference>
<dbReference type="PANTHER" id="PTHR42771:SF10">
    <property type="entry name" value="FERRICHROME TRANSPORT ATP-BINDING PROTEIN FHUC"/>
    <property type="match status" value="1"/>
</dbReference>
<dbReference type="Proteomes" id="UP000196258">
    <property type="component" value="Unassembled WGS sequence"/>
</dbReference>
<dbReference type="GO" id="GO:0006826">
    <property type="term" value="P:iron ion transport"/>
    <property type="evidence" value="ECO:0007669"/>
    <property type="project" value="UniProtKB-KW"/>
</dbReference>
<dbReference type="AlphaFoldDB" id="A0A1Y4QLB9"/>
<dbReference type="InterPro" id="IPR027417">
    <property type="entry name" value="P-loop_NTPase"/>
</dbReference>
<evidence type="ECO:0000256" key="5">
    <source>
        <dbReference type="ARBA" id="ARBA00022741"/>
    </source>
</evidence>
<comment type="subcellular location">
    <subcellularLocation>
        <location evidence="1">Cell membrane</location>
        <topology evidence="1">Peripheral membrane protein</topology>
    </subcellularLocation>
</comment>
<evidence type="ECO:0000256" key="2">
    <source>
        <dbReference type="ARBA" id="ARBA00022448"/>
    </source>
</evidence>
<keyword evidence="8" id="KW-0406">Ion transport</keyword>
<evidence type="ECO:0000256" key="6">
    <source>
        <dbReference type="ARBA" id="ARBA00022840"/>
    </source>
</evidence>
<evidence type="ECO:0000256" key="3">
    <source>
        <dbReference type="ARBA" id="ARBA00022475"/>
    </source>
</evidence>